<evidence type="ECO:0000313" key="1">
    <source>
        <dbReference type="EMBL" id="AEQ22732.1"/>
    </source>
</evidence>
<dbReference type="Proteomes" id="UP000007093">
    <property type="component" value="Chromosome"/>
</dbReference>
<dbReference type="AlphaFoldDB" id="G4Q2S6"/>
<protein>
    <submittedName>
        <fullName evidence="1">Uncharacterized protein</fullName>
    </submittedName>
</protein>
<dbReference type="HOGENOM" id="CLU_965140_0_0_9"/>
<dbReference type="PATRIC" id="fig|568816.4.peg.1469"/>
<dbReference type="KEGG" id="ain:Acin_1513"/>
<accession>G4Q2S6</accession>
<dbReference type="EMBL" id="CP003058">
    <property type="protein sequence ID" value="AEQ22732.1"/>
    <property type="molecule type" value="Genomic_DNA"/>
</dbReference>
<evidence type="ECO:0000313" key="2">
    <source>
        <dbReference type="Proteomes" id="UP000007093"/>
    </source>
</evidence>
<name>G4Q2S6_ACIIR</name>
<reference evidence="1 2" key="1">
    <citation type="journal article" date="2011" name="J. Bacteriol.">
        <title>Complete genome sequence of Acidaminococcus intestini RYC-MR95, a Gram-negative bacterium from the phylum Firmicutes.</title>
        <authorList>
            <person name="D'Auria G."/>
            <person name="Galan J.C."/>
            <person name="Rodriguez-Alcayna M."/>
            <person name="Moya A."/>
            <person name="Baquero F."/>
            <person name="Latorre A."/>
        </authorList>
    </citation>
    <scope>NUCLEOTIDE SEQUENCE [LARGE SCALE GENOMIC DNA]</scope>
    <source>
        <strain evidence="1 2">RyC-MR95</strain>
    </source>
</reference>
<organism evidence="1 2">
    <name type="scientific">Acidaminococcus intestini (strain RyC-MR95)</name>
    <dbReference type="NCBI Taxonomy" id="568816"/>
    <lineage>
        <taxon>Bacteria</taxon>
        <taxon>Bacillati</taxon>
        <taxon>Bacillota</taxon>
        <taxon>Negativicutes</taxon>
        <taxon>Acidaminococcales</taxon>
        <taxon>Acidaminococcaceae</taxon>
        <taxon>Acidaminococcus</taxon>
    </lineage>
</organism>
<proteinExistence type="predicted"/>
<gene>
    <name evidence="1" type="ordered locus">Acin_1513</name>
</gene>
<dbReference type="STRING" id="568816.Acin_1513"/>
<sequence>MAAASLIMNLVRSLYSRCEKQRFLWQAEQRTALFFSFCKAREGESFAREGHRLVVRGPKSGREPMYRLVVKTRKVGKALVKEEKTELQSTDEAVLRSASRYEVSTPGGRMHPHYQTLFAPGKTTYTAAFPLFLEGDFDEISKKGPDFPTGPFLQMPLRGYAYVARKKALRIPPNMAVTGRALVVAPYGAVLNDGVQLTGPMVIFSFSDIVVGQGAVLKKVLLFTPKRLIVGDYSQIDGIMAAGRSVTLGEGTRYRRDESLLTPYRTPYIF</sequence>
<keyword evidence="2" id="KW-1185">Reference proteome</keyword>
<dbReference type="InParanoid" id="G4Q2S6"/>